<dbReference type="RefSeq" id="WP_220206791.1">
    <property type="nucleotide sequence ID" value="NZ_BNJK01000001.1"/>
</dbReference>
<evidence type="ECO:0000313" key="1">
    <source>
        <dbReference type="EMBL" id="GHO96148.1"/>
    </source>
</evidence>
<dbReference type="AlphaFoldDB" id="A0A8J3IPF2"/>
<organism evidence="1 2">
    <name type="scientific">Reticulibacter mediterranei</name>
    <dbReference type="NCBI Taxonomy" id="2778369"/>
    <lineage>
        <taxon>Bacteria</taxon>
        <taxon>Bacillati</taxon>
        <taxon>Chloroflexota</taxon>
        <taxon>Ktedonobacteria</taxon>
        <taxon>Ktedonobacterales</taxon>
        <taxon>Reticulibacteraceae</taxon>
        <taxon>Reticulibacter</taxon>
    </lineage>
</organism>
<evidence type="ECO:0000313" key="2">
    <source>
        <dbReference type="Proteomes" id="UP000597444"/>
    </source>
</evidence>
<accession>A0A8J3IPF2</accession>
<sequence>MLASIKQHGLHMTITPGFVWDEAQHIFKGSVLYGDETLTLCVTRARMQDRIHQCLEANENIEPLFDPANWVVYAEYLHDPAVYFEDEGELGP</sequence>
<name>A0A8J3IPF2_9CHLR</name>
<keyword evidence="2" id="KW-1185">Reference proteome</keyword>
<comment type="caution">
    <text evidence="1">The sequence shown here is derived from an EMBL/GenBank/DDBJ whole genome shotgun (WGS) entry which is preliminary data.</text>
</comment>
<dbReference type="EMBL" id="BNJK01000001">
    <property type="protein sequence ID" value="GHO96148.1"/>
    <property type="molecule type" value="Genomic_DNA"/>
</dbReference>
<reference evidence="1" key="1">
    <citation type="submission" date="2020-10" db="EMBL/GenBank/DDBJ databases">
        <title>Taxonomic study of unclassified bacteria belonging to the class Ktedonobacteria.</title>
        <authorList>
            <person name="Yabe S."/>
            <person name="Wang C.M."/>
            <person name="Zheng Y."/>
            <person name="Sakai Y."/>
            <person name="Cavaletti L."/>
            <person name="Monciardini P."/>
            <person name="Donadio S."/>
        </authorList>
    </citation>
    <scope>NUCLEOTIDE SEQUENCE</scope>
    <source>
        <strain evidence="1">ID150040</strain>
    </source>
</reference>
<proteinExistence type="predicted"/>
<gene>
    <name evidence="1" type="ORF">KSF_061960</name>
</gene>
<protein>
    <submittedName>
        <fullName evidence="1">Uncharacterized protein</fullName>
    </submittedName>
</protein>
<dbReference type="Proteomes" id="UP000597444">
    <property type="component" value="Unassembled WGS sequence"/>
</dbReference>